<feature type="region of interest" description="Disordered" evidence="1">
    <location>
        <begin position="1"/>
        <end position="150"/>
    </location>
</feature>
<dbReference type="EMBL" id="VSSQ01100349">
    <property type="protein sequence ID" value="MPN42545.1"/>
    <property type="molecule type" value="Genomic_DNA"/>
</dbReference>
<feature type="compositionally biased region" description="Basic and acidic residues" evidence="1">
    <location>
        <begin position="53"/>
        <end position="72"/>
    </location>
</feature>
<reference evidence="2" key="1">
    <citation type="submission" date="2019-08" db="EMBL/GenBank/DDBJ databases">
        <authorList>
            <person name="Kucharzyk K."/>
            <person name="Murdoch R.W."/>
            <person name="Higgins S."/>
            <person name="Loffler F."/>
        </authorList>
    </citation>
    <scope>NUCLEOTIDE SEQUENCE</scope>
</reference>
<gene>
    <name evidence="2" type="ORF">SDC9_190102</name>
</gene>
<feature type="compositionally biased region" description="Basic residues" evidence="1">
    <location>
        <begin position="73"/>
        <end position="82"/>
    </location>
</feature>
<name>A0A645HU14_9ZZZZ</name>
<sequence length="150" mass="15731">MECAAQNGGRAAGAREIHFRHHRGASGAADDRVALPALRSAADPGQSDSGTAETDRRNRGSQDRAGGAERHRAGGRRRHARRPVFAGADAGIFRRQGSGNRGGTGAGAFRLEQCRRARRAGRGAAGKPPRTGDHHHQPAGDAGPQPRNLV</sequence>
<protein>
    <submittedName>
        <fullName evidence="2">Uncharacterized protein</fullName>
    </submittedName>
</protein>
<accession>A0A645HU14</accession>
<dbReference type="AlphaFoldDB" id="A0A645HU14"/>
<comment type="caution">
    <text evidence="2">The sequence shown here is derived from an EMBL/GenBank/DDBJ whole genome shotgun (WGS) entry which is preliminary data.</text>
</comment>
<proteinExistence type="predicted"/>
<organism evidence="2">
    <name type="scientific">bioreactor metagenome</name>
    <dbReference type="NCBI Taxonomy" id="1076179"/>
    <lineage>
        <taxon>unclassified sequences</taxon>
        <taxon>metagenomes</taxon>
        <taxon>ecological metagenomes</taxon>
    </lineage>
</organism>
<evidence type="ECO:0000256" key="1">
    <source>
        <dbReference type="SAM" id="MobiDB-lite"/>
    </source>
</evidence>
<evidence type="ECO:0000313" key="2">
    <source>
        <dbReference type="EMBL" id="MPN42545.1"/>
    </source>
</evidence>